<reference evidence="1 2" key="1">
    <citation type="journal article" date="2013" name="Genome Biol.">
        <title>The genome sequence of the most widely cultivated cacao type and its use to identify candidate genes regulating pod color.</title>
        <authorList>
            <person name="Motamayor J.C."/>
            <person name="Mockaitis K."/>
            <person name="Schmutz J."/>
            <person name="Haiminen N."/>
            <person name="Iii D.L."/>
            <person name="Cornejo O."/>
            <person name="Findley S.D."/>
            <person name="Zheng P."/>
            <person name="Utro F."/>
            <person name="Royaert S."/>
            <person name="Saski C."/>
            <person name="Jenkins J."/>
            <person name="Podicheti R."/>
            <person name="Zhao M."/>
            <person name="Scheffler B.E."/>
            <person name="Stack J.C."/>
            <person name="Feltus F.A."/>
            <person name="Mustiga G.M."/>
            <person name="Amores F."/>
            <person name="Phillips W."/>
            <person name="Marelli J.P."/>
            <person name="May G.D."/>
            <person name="Shapiro H."/>
            <person name="Ma J."/>
            <person name="Bustamante C.D."/>
            <person name="Schnell R.J."/>
            <person name="Main D."/>
            <person name="Gilbert D."/>
            <person name="Parida L."/>
            <person name="Kuhn D.N."/>
        </authorList>
    </citation>
    <scope>NUCLEOTIDE SEQUENCE [LARGE SCALE GENOMIC DNA]</scope>
    <source>
        <strain evidence="2">cv. Matina 1-6</strain>
    </source>
</reference>
<dbReference type="EMBL" id="CM001888">
    <property type="protein sequence ID" value="EOY19527.1"/>
    <property type="molecule type" value="Genomic_DNA"/>
</dbReference>
<accession>A0A061FS84</accession>
<dbReference type="Proteomes" id="UP000026915">
    <property type="component" value="Chromosome 10"/>
</dbReference>
<dbReference type="AlphaFoldDB" id="A0A061FS84"/>
<sequence>MEKSNKLLCVINDILLGSLIYLKRKIIRNLYIFMYGLLSSYGAELVHKLASFVNNKRPAMKGTKVIRQASDHGSKPHISRAH</sequence>
<dbReference type="Gramene" id="EOY19527">
    <property type="protein sequence ID" value="EOY19527"/>
    <property type="gene ID" value="TCM_044648"/>
</dbReference>
<organism evidence="1 2">
    <name type="scientific">Theobroma cacao</name>
    <name type="common">Cacao</name>
    <name type="synonym">Cocoa</name>
    <dbReference type="NCBI Taxonomy" id="3641"/>
    <lineage>
        <taxon>Eukaryota</taxon>
        <taxon>Viridiplantae</taxon>
        <taxon>Streptophyta</taxon>
        <taxon>Embryophyta</taxon>
        <taxon>Tracheophyta</taxon>
        <taxon>Spermatophyta</taxon>
        <taxon>Magnoliopsida</taxon>
        <taxon>eudicotyledons</taxon>
        <taxon>Gunneridae</taxon>
        <taxon>Pentapetalae</taxon>
        <taxon>rosids</taxon>
        <taxon>malvids</taxon>
        <taxon>Malvales</taxon>
        <taxon>Malvaceae</taxon>
        <taxon>Byttnerioideae</taxon>
        <taxon>Theobroma</taxon>
    </lineage>
</organism>
<dbReference type="HOGENOM" id="CLU_2563004_0_0_1"/>
<dbReference type="InParanoid" id="A0A061FS84"/>
<protein>
    <submittedName>
        <fullName evidence="1">Uncharacterized protein</fullName>
    </submittedName>
</protein>
<evidence type="ECO:0000313" key="1">
    <source>
        <dbReference type="EMBL" id="EOY19527.1"/>
    </source>
</evidence>
<keyword evidence="2" id="KW-1185">Reference proteome</keyword>
<name>A0A061FS84_THECC</name>
<gene>
    <name evidence="1" type="ORF">TCM_044648</name>
</gene>
<evidence type="ECO:0000313" key="2">
    <source>
        <dbReference type="Proteomes" id="UP000026915"/>
    </source>
</evidence>
<proteinExistence type="predicted"/>